<feature type="zinc finger region" description="C4-type" evidence="7">
    <location>
        <begin position="60"/>
        <end position="75"/>
    </location>
</feature>
<dbReference type="GO" id="GO:0006281">
    <property type="term" value="P:DNA repair"/>
    <property type="evidence" value="ECO:0007669"/>
    <property type="project" value="UniProtKB-UniRule"/>
</dbReference>
<dbReference type="InterPro" id="IPR000093">
    <property type="entry name" value="DNA_Rcmb_RecR"/>
</dbReference>
<reference evidence="10" key="1">
    <citation type="submission" date="2009-09" db="EMBL/GenBank/DDBJ databases">
        <title>The complete chromosome of Desulfohalobium retbaense DSM 5692.</title>
        <authorList>
            <consortium name="US DOE Joint Genome Institute (JGI-PGF)"/>
            <person name="Lucas S."/>
            <person name="Copeland A."/>
            <person name="Lapidus A."/>
            <person name="Glavina del Rio T."/>
            <person name="Dalin E."/>
            <person name="Tice H."/>
            <person name="Bruce D."/>
            <person name="Goodwin L."/>
            <person name="Pitluck S."/>
            <person name="Kyrpides N."/>
            <person name="Mavromatis K."/>
            <person name="Ivanova N."/>
            <person name="Mikhailova N."/>
            <person name="Munk A.C."/>
            <person name="Brettin T."/>
            <person name="Detter J.C."/>
            <person name="Han C."/>
            <person name="Tapia R."/>
            <person name="Larimer F."/>
            <person name="Land M."/>
            <person name="Hauser L."/>
            <person name="Markowitz V."/>
            <person name="Cheng J.-F."/>
            <person name="Hugenholtz P."/>
            <person name="Woyke T."/>
            <person name="Wu D."/>
            <person name="Spring S."/>
            <person name="Klenk H.-P."/>
            <person name="Eisen J.A."/>
        </authorList>
    </citation>
    <scope>NUCLEOTIDE SEQUENCE [LARGE SCALE GENOMIC DNA]</scope>
    <source>
        <strain evidence="10">DSM 5692</strain>
    </source>
</reference>
<evidence type="ECO:0000256" key="7">
    <source>
        <dbReference type="HAMAP-Rule" id="MF_00017"/>
    </source>
</evidence>
<feature type="domain" description="Toprim" evidence="8">
    <location>
        <begin position="83"/>
        <end position="180"/>
    </location>
</feature>
<dbReference type="Pfam" id="PF13662">
    <property type="entry name" value="Toprim_4"/>
    <property type="match status" value="1"/>
</dbReference>
<keyword evidence="2 7" id="KW-0227">DNA damage</keyword>
<evidence type="ECO:0000256" key="2">
    <source>
        <dbReference type="ARBA" id="ARBA00022763"/>
    </source>
</evidence>
<dbReference type="RefSeq" id="WP_015750963.1">
    <property type="nucleotide sequence ID" value="NC_013223.1"/>
</dbReference>
<keyword evidence="4 7" id="KW-0862">Zinc</keyword>
<dbReference type="eggNOG" id="COG0353">
    <property type="taxonomic scope" value="Bacteria"/>
</dbReference>
<dbReference type="GO" id="GO:0006310">
    <property type="term" value="P:DNA recombination"/>
    <property type="evidence" value="ECO:0007669"/>
    <property type="project" value="UniProtKB-UniRule"/>
</dbReference>
<dbReference type="PANTHER" id="PTHR30446:SF0">
    <property type="entry name" value="RECOMBINATION PROTEIN RECR"/>
    <property type="match status" value="1"/>
</dbReference>
<comment type="similarity">
    <text evidence="7">Belongs to the RecR family.</text>
</comment>
<accession>C8X0I0</accession>
<gene>
    <name evidence="7" type="primary">recR</name>
    <name evidence="9" type="ordered locus">Dret_0508</name>
</gene>
<dbReference type="Pfam" id="PF02132">
    <property type="entry name" value="RecR_ZnF"/>
    <property type="match status" value="1"/>
</dbReference>
<dbReference type="GO" id="GO:0003677">
    <property type="term" value="F:DNA binding"/>
    <property type="evidence" value="ECO:0007669"/>
    <property type="project" value="UniProtKB-UniRule"/>
</dbReference>
<evidence type="ECO:0000256" key="4">
    <source>
        <dbReference type="ARBA" id="ARBA00022833"/>
    </source>
</evidence>
<dbReference type="Pfam" id="PF21175">
    <property type="entry name" value="RecR_C"/>
    <property type="match status" value="1"/>
</dbReference>
<dbReference type="InterPro" id="IPR023627">
    <property type="entry name" value="Rcmb_RecR"/>
</dbReference>
<protein>
    <recommendedName>
        <fullName evidence="7">Recombination protein RecR</fullName>
    </recommendedName>
</protein>
<dbReference type="CDD" id="cd01025">
    <property type="entry name" value="TOPRIM_recR"/>
    <property type="match status" value="1"/>
</dbReference>
<reference evidence="9 10" key="2">
    <citation type="journal article" date="2010" name="Stand. Genomic Sci.">
        <title>Complete genome sequence of Desulfohalobium retbaense type strain (HR(100)).</title>
        <authorList>
            <person name="Spring S."/>
            <person name="Nolan M."/>
            <person name="Lapidus A."/>
            <person name="Glavina Del Rio T."/>
            <person name="Copeland A."/>
            <person name="Tice H."/>
            <person name="Cheng J.F."/>
            <person name="Lucas S."/>
            <person name="Land M."/>
            <person name="Chen F."/>
            <person name="Bruce D."/>
            <person name="Goodwin L."/>
            <person name="Pitluck S."/>
            <person name="Ivanova N."/>
            <person name="Mavromatis K."/>
            <person name="Mikhailova N."/>
            <person name="Pati A."/>
            <person name="Chen A."/>
            <person name="Palaniappan K."/>
            <person name="Hauser L."/>
            <person name="Chang Y.J."/>
            <person name="Jeffries C.D."/>
            <person name="Munk C."/>
            <person name="Kiss H."/>
            <person name="Chain P."/>
            <person name="Han C."/>
            <person name="Brettin T."/>
            <person name="Detter J.C."/>
            <person name="Schuler E."/>
            <person name="Goker M."/>
            <person name="Rohde M."/>
            <person name="Bristow J."/>
            <person name="Eisen J.A."/>
            <person name="Markowitz V."/>
            <person name="Hugenholtz P."/>
            <person name="Kyrpides N.C."/>
            <person name="Klenk H.P."/>
        </authorList>
    </citation>
    <scope>NUCLEOTIDE SEQUENCE [LARGE SCALE GENOMIC DNA]</scope>
    <source>
        <strain evidence="9 10">DSM 5692</strain>
    </source>
</reference>
<keyword evidence="10" id="KW-1185">Reference proteome</keyword>
<dbReference type="NCBIfam" id="TIGR00615">
    <property type="entry name" value="recR"/>
    <property type="match status" value="1"/>
</dbReference>
<keyword evidence="1 7" id="KW-0479">Metal-binding</keyword>
<dbReference type="Gene3D" id="3.30.60.80">
    <property type="match status" value="1"/>
</dbReference>
<keyword evidence="3 7" id="KW-0863">Zinc-finger</keyword>
<name>C8X0I0_DESRD</name>
<evidence type="ECO:0000256" key="5">
    <source>
        <dbReference type="ARBA" id="ARBA00023172"/>
    </source>
</evidence>
<keyword evidence="6 7" id="KW-0234">DNA repair</keyword>
<evidence type="ECO:0000256" key="6">
    <source>
        <dbReference type="ARBA" id="ARBA00023204"/>
    </source>
</evidence>
<dbReference type="GO" id="GO:0008270">
    <property type="term" value="F:zinc ion binding"/>
    <property type="evidence" value="ECO:0007669"/>
    <property type="project" value="UniProtKB-KW"/>
</dbReference>
<dbReference type="HOGENOM" id="CLU_060739_1_1_7"/>
<evidence type="ECO:0000259" key="8">
    <source>
        <dbReference type="PROSITE" id="PS50880"/>
    </source>
</evidence>
<dbReference type="OrthoDB" id="9802672at2"/>
<dbReference type="KEGG" id="drt:Dret_0508"/>
<dbReference type="PANTHER" id="PTHR30446">
    <property type="entry name" value="RECOMBINATION PROTEIN RECR"/>
    <property type="match status" value="1"/>
</dbReference>
<dbReference type="PROSITE" id="PS01300">
    <property type="entry name" value="RECR"/>
    <property type="match status" value="1"/>
</dbReference>
<dbReference type="EMBL" id="CP001734">
    <property type="protein sequence ID" value="ACV67805.1"/>
    <property type="molecule type" value="Genomic_DNA"/>
</dbReference>
<evidence type="ECO:0000313" key="9">
    <source>
        <dbReference type="EMBL" id="ACV67805.1"/>
    </source>
</evidence>
<dbReference type="InterPro" id="IPR015967">
    <property type="entry name" value="Rcmb_RecR_Znf"/>
</dbReference>
<dbReference type="InterPro" id="IPR034137">
    <property type="entry name" value="TOPRIM_RecR"/>
</dbReference>
<dbReference type="STRING" id="485915.Dret_0508"/>
<evidence type="ECO:0000313" key="10">
    <source>
        <dbReference type="Proteomes" id="UP000001052"/>
    </source>
</evidence>
<dbReference type="HAMAP" id="MF_00017">
    <property type="entry name" value="RecR"/>
    <property type="match status" value="1"/>
</dbReference>
<evidence type="ECO:0000256" key="3">
    <source>
        <dbReference type="ARBA" id="ARBA00022771"/>
    </source>
</evidence>
<dbReference type="Pfam" id="PF21176">
    <property type="entry name" value="RecR_HhH"/>
    <property type="match status" value="1"/>
</dbReference>
<dbReference type="AlphaFoldDB" id="C8X0I0"/>
<evidence type="ECO:0000256" key="1">
    <source>
        <dbReference type="ARBA" id="ARBA00022723"/>
    </source>
</evidence>
<dbReference type="Gene3D" id="1.10.8.420">
    <property type="entry name" value="RecR Domain 1"/>
    <property type="match status" value="1"/>
</dbReference>
<proteinExistence type="inferred from homology"/>
<sequence length="203" mass="22591">MQSNKLPAPLRKVVDELAQLPGVGPKSALRMGLTLLKWPQEKAEGLGESIKQLRRTLCLCEQCASLTDQNPCAICADVARDGSVLCLIPDWDSLLVMEEAGFFRGKYFVLGGLLSPLDGVNPDQLELDRLEKRLDQGEIREVVLALGTTTEAEATESHLKNLLHRKYPDLRVARLAQGIPLGAHLKFMDRETLKQSMQYRQSL</sequence>
<comment type="function">
    <text evidence="7">May play a role in DNA repair. It seems to be involved in an RecBC-independent recombinational process of DNA repair. It may act with RecF and RecO.</text>
</comment>
<dbReference type="Proteomes" id="UP000001052">
    <property type="component" value="Chromosome"/>
</dbReference>
<keyword evidence="5 7" id="KW-0233">DNA recombination</keyword>
<dbReference type="InterPro" id="IPR006171">
    <property type="entry name" value="TOPRIM_dom"/>
</dbReference>
<dbReference type="SUPFAM" id="SSF111304">
    <property type="entry name" value="Recombination protein RecR"/>
    <property type="match status" value="1"/>
</dbReference>
<organism evidence="9 10">
    <name type="scientific">Desulfohalobium retbaense (strain ATCC 49708 / DSM 5692 / JCM 16813 / HR100)</name>
    <dbReference type="NCBI Taxonomy" id="485915"/>
    <lineage>
        <taxon>Bacteria</taxon>
        <taxon>Pseudomonadati</taxon>
        <taxon>Thermodesulfobacteriota</taxon>
        <taxon>Desulfovibrionia</taxon>
        <taxon>Desulfovibrionales</taxon>
        <taxon>Desulfohalobiaceae</taxon>
        <taxon>Desulfohalobium</taxon>
    </lineage>
</organism>
<dbReference type="PROSITE" id="PS50880">
    <property type="entry name" value="TOPRIM"/>
    <property type="match status" value="1"/>
</dbReference>
<dbReference type="Gene3D" id="3.40.1360.10">
    <property type="match status" value="1"/>
</dbReference>